<feature type="domain" description="Protein kinase" evidence="7">
    <location>
        <begin position="18"/>
        <end position="266"/>
    </location>
</feature>
<dbReference type="PANTHER" id="PTHR43289">
    <property type="entry name" value="MITOGEN-ACTIVATED PROTEIN KINASE KINASE KINASE 20-RELATED"/>
    <property type="match status" value="1"/>
</dbReference>
<keyword evidence="6" id="KW-0472">Membrane</keyword>
<dbReference type="InterPro" id="IPR008271">
    <property type="entry name" value="Ser/Thr_kinase_AS"/>
</dbReference>
<keyword evidence="6" id="KW-0812">Transmembrane</keyword>
<feature type="compositionally biased region" description="Pro residues" evidence="5">
    <location>
        <begin position="380"/>
        <end position="399"/>
    </location>
</feature>
<keyword evidence="3 8" id="KW-0418">Kinase</keyword>
<evidence type="ECO:0000259" key="7">
    <source>
        <dbReference type="PROSITE" id="PS50011"/>
    </source>
</evidence>
<feature type="compositionally biased region" description="Low complexity" evidence="5">
    <location>
        <begin position="400"/>
        <end position="416"/>
    </location>
</feature>
<comment type="caution">
    <text evidence="8">The sequence shown here is derived from an EMBL/GenBank/DDBJ whole genome shotgun (WGS) entry which is preliminary data.</text>
</comment>
<dbReference type="PROSITE" id="PS50011">
    <property type="entry name" value="PROTEIN_KINASE_DOM"/>
    <property type="match status" value="1"/>
</dbReference>
<keyword evidence="9" id="KW-1185">Reference proteome</keyword>
<evidence type="ECO:0000256" key="6">
    <source>
        <dbReference type="SAM" id="Phobius"/>
    </source>
</evidence>
<feature type="compositionally biased region" description="Pro residues" evidence="5">
    <location>
        <begin position="476"/>
        <end position="510"/>
    </location>
</feature>
<evidence type="ECO:0000313" key="9">
    <source>
        <dbReference type="Proteomes" id="UP000546642"/>
    </source>
</evidence>
<dbReference type="Pfam" id="PF00069">
    <property type="entry name" value="Pkinase"/>
    <property type="match status" value="1"/>
</dbReference>
<evidence type="ECO:0000313" key="8">
    <source>
        <dbReference type="EMBL" id="MBB6173291.1"/>
    </source>
</evidence>
<dbReference type="Gene3D" id="3.30.200.20">
    <property type="entry name" value="Phosphorylase Kinase, domain 1"/>
    <property type="match status" value="1"/>
</dbReference>
<feature type="compositionally biased region" description="Low complexity" evidence="5">
    <location>
        <begin position="457"/>
        <end position="475"/>
    </location>
</feature>
<gene>
    <name evidence="8" type="ORF">HNR23_003351</name>
</gene>
<keyword evidence="6" id="KW-1133">Transmembrane helix</keyword>
<evidence type="ECO:0000256" key="4">
    <source>
        <dbReference type="ARBA" id="ARBA00022840"/>
    </source>
</evidence>
<dbReference type="SUPFAM" id="SSF56112">
    <property type="entry name" value="Protein kinase-like (PK-like)"/>
    <property type="match status" value="1"/>
</dbReference>
<organism evidence="8 9">
    <name type="scientific">Nocardiopsis mwathae</name>
    <dbReference type="NCBI Taxonomy" id="1472723"/>
    <lineage>
        <taxon>Bacteria</taxon>
        <taxon>Bacillati</taxon>
        <taxon>Actinomycetota</taxon>
        <taxon>Actinomycetes</taxon>
        <taxon>Streptosporangiales</taxon>
        <taxon>Nocardiopsidaceae</taxon>
        <taxon>Nocardiopsis</taxon>
    </lineage>
</organism>
<keyword evidence="2" id="KW-0547">Nucleotide-binding</keyword>
<evidence type="ECO:0000256" key="5">
    <source>
        <dbReference type="SAM" id="MobiDB-lite"/>
    </source>
</evidence>
<protein>
    <submittedName>
        <fullName evidence="8">Putative Ser/Thr protein kinase</fullName>
    </submittedName>
</protein>
<feature type="region of interest" description="Disordered" evidence="5">
    <location>
        <begin position="317"/>
        <end position="510"/>
    </location>
</feature>
<keyword evidence="4" id="KW-0067">ATP-binding</keyword>
<reference evidence="8 9" key="1">
    <citation type="submission" date="2020-08" db="EMBL/GenBank/DDBJ databases">
        <title>Sequencing the genomes of 1000 actinobacteria strains.</title>
        <authorList>
            <person name="Klenk H.-P."/>
        </authorList>
    </citation>
    <scope>NUCLEOTIDE SEQUENCE [LARGE SCALE GENOMIC DNA]</scope>
    <source>
        <strain evidence="8 9">DSM 46659</strain>
    </source>
</reference>
<evidence type="ECO:0000256" key="3">
    <source>
        <dbReference type="ARBA" id="ARBA00022777"/>
    </source>
</evidence>
<name>A0A7W9YLC9_9ACTN</name>
<dbReference type="RefSeq" id="WP_184076596.1">
    <property type="nucleotide sequence ID" value="NZ_JACHDS010000001.1"/>
</dbReference>
<evidence type="ECO:0000256" key="1">
    <source>
        <dbReference type="ARBA" id="ARBA00022679"/>
    </source>
</evidence>
<dbReference type="InterPro" id="IPR011009">
    <property type="entry name" value="Kinase-like_dom_sf"/>
</dbReference>
<dbReference type="GO" id="GO:0005524">
    <property type="term" value="F:ATP binding"/>
    <property type="evidence" value="ECO:0007669"/>
    <property type="project" value="UniProtKB-KW"/>
</dbReference>
<dbReference type="PANTHER" id="PTHR43289:SF34">
    <property type="entry name" value="SERINE_THREONINE-PROTEIN KINASE YBDM-RELATED"/>
    <property type="match status" value="1"/>
</dbReference>
<dbReference type="CDD" id="cd14014">
    <property type="entry name" value="STKc_PknB_like"/>
    <property type="match status" value="1"/>
</dbReference>
<dbReference type="Gene3D" id="1.10.510.10">
    <property type="entry name" value="Transferase(Phosphotransferase) domain 1"/>
    <property type="match status" value="1"/>
</dbReference>
<dbReference type="PROSITE" id="PS00108">
    <property type="entry name" value="PROTEIN_KINASE_ST"/>
    <property type="match status" value="1"/>
</dbReference>
<proteinExistence type="predicted"/>
<feature type="compositionally biased region" description="Basic and acidic residues" evidence="5">
    <location>
        <begin position="317"/>
        <end position="326"/>
    </location>
</feature>
<evidence type="ECO:0000256" key="2">
    <source>
        <dbReference type="ARBA" id="ARBA00022741"/>
    </source>
</evidence>
<dbReference type="Proteomes" id="UP000546642">
    <property type="component" value="Unassembled WGS sequence"/>
</dbReference>
<sequence length="550" mass="55010">MSGVALLTDEDPRRIGDYALTGRLGRGGQGVVYLGQGPDEVPVAVKTLHADALDVAGLREQLAEEVDLARRVARFCTAQVVDADLDADPPYVVSEYIEGSSLRATVRRDGPLSGAALERLAIGTLTAIAAIHRAGIVHRDFKPGNVLMGPDGPRVIDFGIARVLEGTAILTENVAGTPAYMAPEQITGGRLGPAVDLFAWGATIVYAANGTGPFGHDSLRAVLHRVCNEPAELGDLGGALRGIAERCLDKDPAVRPGAAETLMELLGIESVGAAPGTSAGAAVDDEEAAASAPDATAAVPLQTLAVGVVTAAGPEAQRRAAAEVHRSHPGVGPLPVDVSDPGTRDRSSERAPRSGAGGQAAPAAAPPGSHRAPGPYAGPMAPPGGPPSGPRPGPGPASGPQPGFVGRAAPSHYAPSGPYPPPGTGGQVPMRPGAPVWPGAPAGPHPRPPAHPSVPTGGHPSASGGRPPGRPVQGGPMPPSTGPHAVPYPGPHGPLPPPGAPPRPRHPVPSVPPRRVNVGLLLGVLGGVAVVAVLAGLLVVGLLNAAGTAY</sequence>
<dbReference type="AlphaFoldDB" id="A0A7W9YLC9"/>
<accession>A0A7W9YLC9</accession>
<dbReference type="InterPro" id="IPR000719">
    <property type="entry name" value="Prot_kinase_dom"/>
</dbReference>
<feature type="compositionally biased region" description="Low complexity" evidence="5">
    <location>
        <begin position="359"/>
        <end position="379"/>
    </location>
</feature>
<dbReference type="GO" id="GO:0004674">
    <property type="term" value="F:protein serine/threonine kinase activity"/>
    <property type="evidence" value="ECO:0007669"/>
    <property type="project" value="TreeGrafter"/>
</dbReference>
<keyword evidence="1" id="KW-0808">Transferase</keyword>
<dbReference type="EMBL" id="JACHDS010000001">
    <property type="protein sequence ID" value="MBB6173291.1"/>
    <property type="molecule type" value="Genomic_DNA"/>
</dbReference>
<feature type="compositionally biased region" description="Basic and acidic residues" evidence="5">
    <location>
        <begin position="342"/>
        <end position="352"/>
    </location>
</feature>
<feature type="compositionally biased region" description="Pro residues" evidence="5">
    <location>
        <begin position="441"/>
        <end position="452"/>
    </location>
</feature>
<feature type="transmembrane region" description="Helical" evidence="6">
    <location>
        <begin position="518"/>
        <end position="543"/>
    </location>
</feature>